<reference evidence="2" key="1">
    <citation type="submission" date="2023-08" db="EMBL/GenBank/DDBJ databases">
        <title>Pelteobagrus vachellii genome.</title>
        <authorList>
            <person name="Liu H."/>
        </authorList>
    </citation>
    <scope>NUCLEOTIDE SEQUENCE</scope>
    <source>
        <strain evidence="2">PRFRI_2022a</strain>
        <tissue evidence="2">Muscle</tissue>
    </source>
</reference>
<sequence length="104" mass="11854">MRSSAFIDLWMLMEPYSDLRRENRRSTVTPSVLRSLSLRVLLGDSELHSEPSTFLAPVVMKELTFFSHPPHVDRLVFTRPFNSESLPERQDAGNRRALGAADPV</sequence>
<name>A0AA88IMK7_TACVA</name>
<dbReference type="Proteomes" id="UP001187315">
    <property type="component" value="Unassembled WGS sequence"/>
</dbReference>
<keyword evidence="3" id="KW-1185">Reference proteome</keyword>
<dbReference type="EMBL" id="JAVHJS010000026">
    <property type="protein sequence ID" value="KAK2815286.1"/>
    <property type="molecule type" value="Genomic_DNA"/>
</dbReference>
<evidence type="ECO:0000313" key="2">
    <source>
        <dbReference type="EMBL" id="KAK2815286.1"/>
    </source>
</evidence>
<feature type="region of interest" description="Disordered" evidence="1">
    <location>
        <begin position="84"/>
        <end position="104"/>
    </location>
</feature>
<accession>A0AA88IMK7</accession>
<evidence type="ECO:0000313" key="3">
    <source>
        <dbReference type="Proteomes" id="UP001187315"/>
    </source>
</evidence>
<organism evidence="2 3">
    <name type="scientific">Tachysurus vachellii</name>
    <name type="common">Darkbarbel catfish</name>
    <name type="synonym">Pelteobagrus vachellii</name>
    <dbReference type="NCBI Taxonomy" id="175792"/>
    <lineage>
        <taxon>Eukaryota</taxon>
        <taxon>Metazoa</taxon>
        <taxon>Chordata</taxon>
        <taxon>Craniata</taxon>
        <taxon>Vertebrata</taxon>
        <taxon>Euteleostomi</taxon>
        <taxon>Actinopterygii</taxon>
        <taxon>Neopterygii</taxon>
        <taxon>Teleostei</taxon>
        <taxon>Ostariophysi</taxon>
        <taxon>Siluriformes</taxon>
        <taxon>Bagridae</taxon>
        <taxon>Tachysurus</taxon>
    </lineage>
</organism>
<dbReference type="AlphaFoldDB" id="A0AA88IMK7"/>
<evidence type="ECO:0000256" key="1">
    <source>
        <dbReference type="SAM" id="MobiDB-lite"/>
    </source>
</evidence>
<protein>
    <submittedName>
        <fullName evidence="2">Uncharacterized protein</fullName>
    </submittedName>
</protein>
<gene>
    <name evidence="2" type="ORF">Q7C36_023552</name>
</gene>
<proteinExistence type="predicted"/>
<comment type="caution">
    <text evidence="2">The sequence shown here is derived from an EMBL/GenBank/DDBJ whole genome shotgun (WGS) entry which is preliminary data.</text>
</comment>